<dbReference type="OrthoDB" id="1918918at2759"/>
<evidence type="ECO:0000313" key="10">
    <source>
        <dbReference type="Proteomes" id="UP000585474"/>
    </source>
</evidence>
<sequence>MSGYFRIPHGAGLRIVIICLMNNDSEQLIDGQPRLCRRVAGRRGKGPYVGVRSRGGRWVSEIRIPKTKTRIWLGSHHSPEKAARAYDAALYCLKGEQGSFNFPNNRRPDLANRSVGSLPVDEIQCIAAEFSCFDDSVATSEPFPMSPLIEAHLSPEPPVTPDPQNVNEMEANKVDDEPYFPAFMQEEEPYVPTFVPEEPYVPAYVPEASPMLHGDLLLDEWLTLDGDWMRTFH</sequence>
<keyword evidence="3 9" id="KW-0238">DNA-binding</keyword>
<dbReference type="InterPro" id="IPR036955">
    <property type="entry name" value="AP2/ERF_dom_sf"/>
</dbReference>
<keyword evidence="6" id="KW-0539">Nucleus</keyword>
<dbReference type="SMART" id="SM00380">
    <property type="entry name" value="AP2"/>
    <property type="match status" value="1"/>
</dbReference>
<reference evidence="9 10" key="1">
    <citation type="submission" date="2019-07" db="EMBL/GenBank/DDBJ databases">
        <title>De Novo Assembly of kiwifruit Actinidia rufa.</title>
        <authorList>
            <person name="Sugita-Konishi S."/>
            <person name="Sato K."/>
            <person name="Mori E."/>
            <person name="Abe Y."/>
            <person name="Kisaki G."/>
            <person name="Hamano K."/>
            <person name="Suezawa K."/>
            <person name="Otani M."/>
            <person name="Fukuda T."/>
            <person name="Manabe T."/>
            <person name="Gomi K."/>
            <person name="Tabuchi M."/>
            <person name="Akimitsu K."/>
            <person name="Kataoka I."/>
        </authorList>
    </citation>
    <scope>NUCLEOTIDE SEQUENCE [LARGE SCALE GENOMIC DNA]</scope>
    <source>
        <strain evidence="10">cv. Fuchu</strain>
    </source>
</reference>
<comment type="similarity">
    <text evidence="7">Belongs to the AP2/ERF transcription factor family. ERF subfamily.</text>
</comment>
<accession>A0A7J0E254</accession>
<evidence type="ECO:0000256" key="6">
    <source>
        <dbReference type="ARBA" id="ARBA00023242"/>
    </source>
</evidence>
<dbReference type="EMBL" id="BJWL01000001">
    <property type="protein sequence ID" value="GFY80561.1"/>
    <property type="molecule type" value="Genomic_DNA"/>
</dbReference>
<dbReference type="Gene3D" id="3.30.730.10">
    <property type="entry name" value="AP2/ERF domain"/>
    <property type="match status" value="1"/>
</dbReference>
<dbReference type="GO" id="GO:0003700">
    <property type="term" value="F:DNA-binding transcription factor activity"/>
    <property type="evidence" value="ECO:0007669"/>
    <property type="project" value="InterPro"/>
</dbReference>
<dbReference type="AlphaFoldDB" id="A0A7J0E254"/>
<name>A0A7J0E254_9ERIC</name>
<organism evidence="9 10">
    <name type="scientific">Actinidia rufa</name>
    <dbReference type="NCBI Taxonomy" id="165716"/>
    <lineage>
        <taxon>Eukaryota</taxon>
        <taxon>Viridiplantae</taxon>
        <taxon>Streptophyta</taxon>
        <taxon>Embryophyta</taxon>
        <taxon>Tracheophyta</taxon>
        <taxon>Spermatophyta</taxon>
        <taxon>Magnoliopsida</taxon>
        <taxon>eudicotyledons</taxon>
        <taxon>Gunneridae</taxon>
        <taxon>Pentapetalae</taxon>
        <taxon>asterids</taxon>
        <taxon>Ericales</taxon>
        <taxon>Actinidiaceae</taxon>
        <taxon>Actinidia</taxon>
    </lineage>
</organism>
<keyword evidence="10" id="KW-1185">Reference proteome</keyword>
<dbReference type="Proteomes" id="UP000585474">
    <property type="component" value="Unassembled WGS sequence"/>
</dbReference>
<dbReference type="PANTHER" id="PTHR31985:SF273">
    <property type="entry name" value="ETHYLENE-RESPONSIVE TRANSCRIPTION FACTOR ERF017"/>
    <property type="match status" value="1"/>
</dbReference>
<evidence type="ECO:0000256" key="4">
    <source>
        <dbReference type="ARBA" id="ARBA00023159"/>
    </source>
</evidence>
<dbReference type="InterPro" id="IPR016177">
    <property type="entry name" value="DNA-bd_dom_sf"/>
</dbReference>
<dbReference type="InterPro" id="IPR051032">
    <property type="entry name" value="AP2/ERF_TF_ERF_subfamily"/>
</dbReference>
<evidence type="ECO:0000313" key="9">
    <source>
        <dbReference type="EMBL" id="GFY80561.1"/>
    </source>
</evidence>
<dbReference type="GO" id="GO:0003677">
    <property type="term" value="F:DNA binding"/>
    <property type="evidence" value="ECO:0007669"/>
    <property type="project" value="UniProtKB-KW"/>
</dbReference>
<dbReference type="Pfam" id="PF00847">
    <property type="entry name" value="AP2"/>
    <property type="match status" value="1"/>
</dbReference>
<dbReference type="PROSITE" id="PS51032">
    <property type="entry name" value="AP2_ERF"/>
    <property type="match status" value="1"/>
</dbReference>
<evidence type="ECO:0000256" key="7">
    <source>
        <dbReference type="ARBA" id="ARBA00024343"/>
    </source>
</evidence>
<evidence type="ECO:0000256" key="5">
    <source>
        <dbReference type="ARBA" id="ARBA00023163"/>
    </source>
</evidence>
<dbReference type="GO" id="GO:0005634">
    <property type="term" value="C:nucleus"/>
    <property type="evidence" value="ECO:0007669"/>
    <property type="project" value="UniProtKB-SubCell"/>
</dbReference>
<comment type="caution">
    <text evidence="9">The sequence shown here is derived from an EMBL/GenBank/DDBJ whole genome shotgun (WGS) entry which is preliminary data.</text>
</comment>
<evidence type="ECO:0000259" key="8">
    <source>
        <dbReference type="PROSITE" id="PS51032"/>
    </source>
</evidence>
<dbReference type="CDD" id="cd00018">
    <property type="entry name" value="AP2"/>
    <property type="match status" value="1"/>
</dbReference>
<evidence type="ECO:0000256" key="3">
    <source>
        <dbReference type="ARBA" id="ARBA00023125"/>
    </source>
</evidence>
<evidence type="ECO:0000256" key="1">
    <source>
        <dbReference type="ARBA" id="ARBA00004123"/>
    </source>
</evidence>
<dbReference type="PANTHER" id="PTHR31985">
    <property type="entry name" value="ETHYLENE-RESPONSIVE TRANSCRIPTION FACTOR ERF042-RELATED"/>
    <property type="match status" value="1"/>
</dbReference>
<dbReference type="SUPFAM" id="SSF54171">
    <property type="entry name" value="DNA-binding domain"/>
    <property type="match status" value="1"/>
</dbReference>
<keyword evidence="4" id="KW-0010">Activator</keyword>
<keyword evidence="2" id="KW-0805">Transcription regulation</keyword>
<evidence type="ECO:0000256" key="2">
    <source>
        <dbReference type="ARBA" id="ARBA00023015"/>
    </source>
</evidence>
<feature type="domain" description="AP2/ERF" evidence="8">
    <location>
        <begin position="41"/>
        <end position="103"/>
    </location>
</feature>
<protein>
    <submittedName>
        <fullName evidence="9">Integrase-type DNA-binding superfamily protein</fullName>
    </submittedName>
</protein>
<keyword evidence="5" id="KW-0804">Transcription</keyword>
<dbReference type="InterPro" id="IPR001471">
    <property type="entry name" value="AP2/ERF_dom"/>
</dbReference>
<proteinExistence type="inferred from homology"/>
<comment type="subcellular location">
    <subcellularLocation>
        <location evidence="1">Nucleus</location>
    </subcellularLocation>
</comment>
<gene>
    <name evidence="9" type="ORF">Acr_01g0003700</name>
</gene>